<evidence type="ECO:0000313" key="3">
    <source>
        <dbReference type="Proteomes" id="UP000053647"/>
    </source>
</evidence>
<organism evidence="2 3">
    <name type="scientific">Paxillus involutus ATCC 200175</name>
    <dbReference type="NCBI Taxonomy" id="664439"/>
    <lineage>
        <taxon>Eukaryota</taxon>
        <taxon>Fungi</taxon>
        <taxon>Dikarya</taxon>
        <taxon>Basidiomycota</taxon>
        <taxon>Agaricomycotina</taxon>
        <taxon>Agaricomycetes</taxon>
        <taxon>Agaricomycetidae</taxon>
        <taxon>Boletales</taxon>
        <taxon>Paxilineae</taxon>
        <taxon>Paxillaceae</taxon>
        <taxon>Paxillus</taxon>
    </lineage>
</organism>
<keyword evidence="3" id="KW-1185">Reference proteome</keyword>
<reference evidence="3" key="2">
    <citation type="submission" date="2015-01" db="EMBL/GenBank/DDBJ databases">
        <title>Evolutionary Origins and Diversification of the Mycorrhizal Mutualists.</title>
        <authorList>
            <consortium name="DOE Joint Genome Institute"/>
            <consortium name="Mycorrhizal Genomics Consortium"/>
            <person name="Kohler A."/>
            <person name="Kuo A."/>
            <person name="Nagy L.G."/>
            <person name="Floudas D."/>
            <person name="Copeland A."/>
            <person name="Barry K.W."/>
            <person name="Cichocki N."/>
            <person name="Veneault-Fourrey C."/>
            <person name="LaButti K."/>
            <person name="Lindquist E.A."/>
            <person name="Lipzen A."/>
            <person name="Lundell T."/>
            <person name="Morin E."/>
            <person name="Murat C."/>
            <person name="Riley R."/>
            <person name="Ohm R."/>
            <person name="Sun H."/>
            <person name="Tunlid A."/>
            <person name="Henrissat B."/>
            <person name="Grigoriev I.V."/>
            <person name="Hibbett D.S."/>
            <person name="Martin F."/>
        </authorList>
    </citation>
    <scope>NUCLEOTIDE SEQUENCE [LARGE SCALE GENOMIC DNA]</scope>
    <source>
        <strain evidence="3">ATCC 200175</strain>
    </source>
</reference>
<proteinExistence type="predicted"/>
<dbReference type="Proteomes" id="UP000053647">
    <property type="component" value="Unassembled WGS sequence"/>
</dbReference>
<protein>
    <submittedName>
        <fullName evidence="2">Uncharacterized protein</fullName>
    </submittedName>
</protein>
<gene>
    <name evidence="2" type="ORF">PAXINDRAFT_18423</name>
</gene>
<reference evidence="2 3" key="1">
    <citation type="submission" date="2014-06" db="EMBL/GenBank/DDBJ databases">
        <authorList>
            <consortium name="DOE Joint Genome Institute"/>
            <person name="Kuo A."/>
            <person name="Kohler A."/>
            <person name="Nagy L.G."/>
            <person name="Floudas D."/>
            <person name="Copeland A."/>
            <person name="Barry K.W."/>
            <person name="Cichocki N."/>
            <person name="Veneault-Fourrey C."/>
            <person name="LaButti K."/>
            <person name="Lindquist E.A."/>
            <person name="Lipzen A."/>
            <person name="Lundell T."/>
            <person name="Morin E."/>
            <person name="Murat C."/>
            <person name="Sun H."/>
            <person name="Tunlid A."/>
            <person name="Henrissat B."/>
            <person name="Grigoriev I.V."/>
            <person name="Hibbett D.S."/>
            <person name="Martin F."/>
            <person name="Nordberg H.P."/>
            <person name="Cantor M.N."/>
            <person name="Hua S.X."/>
        </authorList>
    </citation>
    <scope>NUCLEOTIDE SEQUENCE [LARGE SCALE GENOMIC DNA]</scope>
    <source>
        <strain evidence="2 3">ATCC 200175</strain>
    </source>
</reference>
<feature type="compositionally biased region" description="Low complexity" evidence="1">
    <location>
        <begin position="22"/>
        <end position="32"/>
    </location>
</feature>
<sequence>MEPANKITTNQPQAAMQMSIMNPAPGNNAQNHQAHHHAKRIRGGGAVGECFSGLMNCLKSCITCGNSECCNFCGSCAGIICCPCEMCC</sequence>
<evidence type="ECO:0000256" key="1">
    <source>
        <dbReference type="SAM" id="MobiDB-lite"/>
    </source>
</evidence>
<dbReference type="EMBL" id="KN819620">
    <property type="protein sequence ID" value="KIJ08442.1"/>
    <property type="molecule type" value="Genomic_DNA"/>
</dbReference>
<dbReference type="AlphaFoldDB" id="A0A0C9TKW6"/>
<feature type="compositionally biased region" description="Polar residues" evidence="1">
    <location>
        <begin position="1"/>
        <end position="20"/>
    </location>
</feature>
<evidence type="ECO:0000313" key="2">
    <source>
        <dbReference type="EMBL" id="KIJ08442.1"/>
    </source>
</evidence>
<name>A0A0C9TKW6_PAXIN</name>
<feature type="region of interest" description="Disordered" evidence="1">
    <location>
        <begin position="1"/>
        <end position="35"/>
    </location>
</feature>
<dbReference type="HOGENOM" id="CLU_175705_0_0_1"/>
<accession>A0A0C9TKW6</accession>
<dbReference type="OrthoDB" id="3261439at2759"/>